<evidence type="ECO:0000256" key="1">
    <source>
        <dbReference type="ARBA" id="ARBA00001070"/>
    </source>
</evidence>
<evidence type="ECO:0000256" key="2">
    <source>
        <dbReference type="ARBA" id="ARBA00011897"/>
    </source>
</evidence>
<evidence type="ECO:0000259" key="7">
    <source>
        <dbReference type="Pfam" id="PF02897"/>
    </source>
</evidence>
<dbReference type="RefSeq" id="WP_210054351.1">
    <property type="nucleotide sequence ID" value="NZ_BAAAMH010000015.1"/>
</dbReference>
<keyword evidence="5" id="KW-0720">Serine protease</keyword>
<accession>A0ABS4Z677</accession>
<dbReference type="InterPro" id="IPR029058">
    <property type="entry name" value="AB_hydrolase_fold"/>
</dbReference>
<keyword evidence="9" id="KW-1185">Reference proteome</keyword>
<keyword evidence="4 8" id="KW-0378">Hydrolase</keyword>
<dbReference type="EMBL" id="JAGIOB010000001">
    <property type="protein sequence ID" value="MBP2416551.1"/>
    <property type="molecule type" value="Genomic_DNA"/>
</dbReference>
<evidence type="ECO:0000256" key="3">
    <source>
        <dbReference type="ARBA" id="ARBA00022670"/>
    </source>
</evidence>
<dbReference type="InterPro" id="IPR023302">
    <property type="entry name" value="Pept_S9A_N"/>
</dbReference>
<evidence type="ECO:0000256" key="5">
    <source>
        <dbReference type="ARBA" id="ARBA00022825"/>
    </source>
</evidence>
<evidence type="ECO:0000259" key="6">
    <source>
        <dbReference type="Pfam" id="PF00326"/>
    </source>
</evidence>
<dbReference type="InterPro" id="IPR051167">
    <property type="entry name" value="Prolyl_oligopep/macrocyclase"/>
</dbReference>
<feature type="domain" description="Peptidase S9A N-terminal" evidence="7">
    <location>
        <begin position="5"/>
        <end position="417"/>
    </location>
</feature>
<dbReference type="PANTHER" id="PTHR42881:SF2">
    <property type="entry name" value="PROLYL ENDOPEPTIDASE"/>
    <property type="match status" value="1"/>
</dbReference>
<evidence type="ECO:0000256" key="4">
    <source>
        <dbReference type="ARBA" id="ARBA00022801"/>
    </source>
</evidence>
<dbReference type="SUPFAM" id="SSF53474">
    <property type="entry name" value="alpha/beta-Hydrolases"/>
    <property type="match status" value="1"/>
</dbReference>
<comment type="catalytic activity">
    <reaction evidence="1">
        <text>Hydrolysis of Pro-|-Xaa &gt;&gt; Ala-|-Xaa in oligopeptides.</text>
        <dbReference type="EC" id="3.4.21.26"/>
    </reaction>
</comment>
<comment type="caution">
    <text evidence="8">The sequence shown here is derived from an EMBL/GenBank/DDBJ whole genome shotgun (WGS) entry which is preliminary data.</text>
</comment>
<dbReference type="Gene3D" id="3.40.50.1820">
    <property type="entry name" value="alpha/beta hydrolase"/>
    <property type="match status" value="1"/>
</dbReference>
<feature type="domain" description="Peptidase S9 prolyl oligopeptidase catalytic" evidence="6">
    <location>
        <begin position="489"/>
        <end position="694"/>
    </location>
</feature>
<name>A0ABS4Z677_9ACTN</name>
<dbReference type="InterPro" id="IPR002470">
    <property type="entry name" value="Peptidase_S9A"/>
</dbReference>
<dbReference type="Gene3D" id="2.130.10.120">
    <property type="entry name" value="Prolyl oligopeptidase, N-terminal domain"/>
    <property type="match status" value="1"/>
</dbReference>
<sequence length="700" mass="74869">MVDYPSTRRDDTREQLHGRAVADPYRWLEDPDAAETADWVARQNATSSAYLAALPERAWFGATMAAVLARPRAGTPLHRGGRYLVNRNDGRQDQDVWYIADSLPELLEGGRVLVDPNTFSADGTSSLAALAVRRDGAQLAYAVSEGGSDWHTFHLLDVESGAEVPDVGVQTKFSEAVWLPDGRSFVYTAFDHEGHAEGTQTSALAGGKLRLHRVGRPVAEDELLLEFSDERLMLWAETTDDDRWLVVSIVAGTENQNRLWAYPVTTDDGASALGEPLKVVDEPVAEFTLVRSEGSTLYLSTDDEAERGRVVAVDLEAVRRGRDDAWREVLAETEHTLGQVVAAGDGFVTVHLVDAQPRVSRYDLHGRLLGPVDLPAGAVVGLEGHAGDDEVFVGLSSVVSPTAAHLVHFGSGEVTPLPGLVRGAGGGFVPPEVTVERSAATSADGTRVPYFLIRAAGADADAPRPTLLWGYGGFKIPLFADYRPGWAGWLAAGGVLAIANLRGGGEYGTEWYEAGRLSRKQNVFDDFVAVAEHLQSTGVTTREQLALHGRSNGGLLVGAVMTQRPDLAAVALPGVGVLDMLRFHLFTVGAAWISDYGDPRDPAQFADALAYSPLHAVRPGTRYPATLVVTGDHDDRVVPLHSHKFVATLQHAQAGDAPVLTRVEVATGHGAGKPAALQAAEWADLLAFAAHHTGLVPPAA</sequence>
<dbReference type="Pfam" id="PF00326">
    <property type="entry name" value="Peptidase_S9"/>
    <property type="match status" value="1"/>
</dbReference>
<evidence type="ECO:0000313" key="8">
    <source>
        <dbReference type="EMBL" id="MBP2416551.1"/>
    </source>
</evidence>
<keyword evidence="3" id="KW-0645">Protease</keyword>
<dbReference type="PANTHER" id="PTHR42881">
    <property type="entry name" value="PROLYL ENDOPEPTIDASE"/>
    <property type="match status" value="1"/>
</dbReference>
<dbReference type="GO" id="GO:0004252">
    <property type="term" value="F:serine-type endopeptidase activity"/>
    <property type="evidence" value="ECO:0007669"/>
    <property type="project" value="UniProtKB-EC"/>
</dbReference>
<gene>
    <name evidence="8" type="ORF">JOF54_001473</name>
</gene>
<reference evidence="8 9" key="1">
    <citation type="submission" date="2021-03" db="EMBL/GenBank/DDBJ databases">
        <title>Sequencing the genomes of 1000 actinobacteria strains.</title>
        <authorList>
            <person name="Klenk H.-P."/>
        </authorList>
    </citation>
    <scope>NUCLEOTIDE SEQUENCE [LARGE SCALE GENOMIC DNA]</scope>
    <source>
        <strain evidence="8 9">DSM 12936</strain>
    </source>
</reference>
<proteinExistence type="predicted"/>
<dbReference type="SUPFAM" id="SSF50993">
    <property type="entry name" value="Peptidase/esterase 'gauge' domain"/>
    <property type="match status" value="1"/>
</dbReference>
<dbReference type="InterPro" id="IPR001375">
    <property type="entry name" value="Peptidase_S9_cat"/>
</dbReference>
<dbReference type="Pfam" id="PF02897">
    <property type="entry name" value="Peptidase_S9_N"/>
    <property type="match status" value="1"/>
</dbReference>
<protein>
    <recommendedName>
        <fullName evidence="2">prolyl oligopeptidase</fullName>
        <ecNumber evidence="2">3.4.21.26</ecNumber>
    </recommendedName>
</protein>
<dbReference type="PRINTS" id="PR00862">
    <property type="entry name" value="PROLIGOPTASE"/>
</dbReference>
<evidence type="ECO:0000313" key="9">
    <source>
        <dbReference type="Proteomes" id="UP000758168"/>
    </source>
</evidence>
<dbReference type="Proteomes" id="UP000758168">
    <property type="component" value="Unassembled WGS sequence"/>
</dbReference>
<dbReference type="EC" id="3.4.21.26" evidence="2"/>
<organism evidence="8 9">
    <name type="scientific">Microlunatus capsulatus</name>
    <dbReference type="NCBI Taxonomy" id="99117"/>
    <lineage>
        <taxon>Bacteria</taxon>
        <taxon>Bacillati</taxon>
        <taxon>Actinomycetota</taxon>
        <taxon>Actinomycetes</taxon>
        <taxon>Propionibacteriales</taxon>
        <taxon>Propionibacteriaceae</taxon>
        <taxon>Microlunatus</taxon>
    </lineage>
</organism>